<keyword evidence="3" id="KW-1185">Reference proteome</keyword>
<evidence type="ECO:0000313" key="2">
    <source>
        <dbReference type="EMBL" id="GGG16851.1"/>
    </source>
</evidence>
<dbReference type="AlphaFoldDB" id="A0A917LF18"/>
<sequence>MSFIQLIILYIGFLPLPIWCIVFCVNLVEILKKVKNEEKTTANTFWLSLSFTIIMCSMASLIISSH</sequence>
<proteinExistence type="predicted"/>
<dbReference type="Proteomes" id="UP000616608">
    <property type="component" value="Unassembled WGS sequence"/>
</dbReference>
<protein>
    <submittedName>
        <fullName evidence="2">Uncharacterized protein</fullName>
    </submittedName>
</protein>
<organism evidence="2 3">
    <name type="scientific">Lysinibacillus alkalisoli</name>
    <dbReference type="NCBI Taxonomy" id="1911548"/>
    <lineage>
        <taxon>Bacteria</taxon>
        <taxon>Bacillati</taxon>
        <taxon>Bacillota</taxon>
        <taxon>Bacilli</taxon>
        <taxon>Bacillales</taxon>
        <taxon>Bacillaceae</taxon>
        <taxon>Lysinibacillus</taxon>
    </lineage>
</organism>
<accession>A0A917LF18</accession>
<keyword evidence="1" id="KW-0472">Membrane</keyword>
<keyword evidence="1" id="KW-1133">Transmembrane helix</keyword>
<gene>
    <name evidence="2" type="ORF">GCM10007425_09000</name>
</gene>
<evidence type="ECO:0000256" key="1">
    <source>
        <dbReference type="SAM" id="Phobius"/>
    </source>
</evidence>
<reference evidence="2" key="1">
    <citation type="journal article" date="2014" name="Int. J. Syst. Evol. Microbiol.">
        <title>Complete genome sequence of Corynebacterium casei LMG S-19264T (=DSM 44701T), isolated from a smear-ripened cheese.</title>
        <authorList>
            <consortium name="US DOE Joint Genome Institute (JGI-PGF)"/>
            <person name="Walter F."/>
            <person name="Albersmeier A."/>
            <person name="Kalinowski J."/>
            <person name="Ruckert C."/>
        </authorList>
    </citation>
    <scope>NUCLEOTIDE SEQUENCE</scope>
    <source>
        <strain evidence="2">CGMCC 1.15760</strain>
    </source>
</reference>
<keyword evidence="1" id="KW-0812">Transmembrane</keyword>
<dbReference type="EMBL" id="BMJT01000003">
    <property type="protein sequence ID" value="GGG16851.1"/>
    <property type="molecule type" value="Genomic_DNA"/>
</dbReference>
<reference evidence="2" key="2">
    <citation type="submission" date="2020-09" db="EMBL/GenBank/DDBJ databases">
        <authorList>
            <person name="Sun Q."/>
            <person name="Zhou Y."/>
        </authorList>
    </citation>
    <scope>NUCLEOTIDE SEQUENCE</scope>
    <source>
        <strain evidence="2">CGMCC 1.15760</strain>
    </source>
</reference>
<evidence type="ECO:0000313" key="3">
    <source>
        <dbReference type="Proteomes" id="UP000616608"/>
    </source>
</evidence>
<name>A0A917LF18_9BACI</name>
<comment type="caution">
    <text evidence="2">The sequence shown here is derived from an EMBL/GenBank/DDBJ whole genome shotgun (WGS) entry which is preliminary data.</text>
</comment>
<feature type="transmembrane region" description="Helical" evidence="1">
    <location>
        <begin position="6"/>
        <end position="31"/>
    </location>
</feature>
<feature type="transmembrane region" description="Helical" evidence="1">
    <location>
        <begin position="43"/>
        <end position="63"/>
    </location>
</feature>